<dbReference type="EMBL" id="CAJOAZ010001082">
    <property type="protein sequence ID" value="CAF3761517.1"/>
    <property type="molecule type" value="Genomic_DNA"/>
</dbReference>
<feature type="region of interest" description="Disordered" evidence="1">
    <location>
        <begin position="49"/>
        <end position="69"/>
    </location>
</feature>
<evidence type="ECO:0000313" key="4">
    <source>
        <dbReference type="EMBL" id="CAF3761517.1"/>
    </source>
</evidence>
<evidence type="ECO:0000313" key="5">
    <source>
        <dbReference type="Proteomes" id="UP000663845"/>
    </source>
</evidence>
<organism evidence="3 5">
    <name type="scientific">Adineta steineri</name>
    <dbReference type="NCBI Taxonomy" id="433720"/>
    <lineage>
        <taxon>Eukaryota</taxon>
        <taxon>Metazoa</taxon>
        <taxon>Spiralia</taxon>
        <taxon>Gnathifera</taxon>
        <taxon>Rotifera</taxon>
        <taxon>Eurotatoria</taxon>
        <taxon>Bdelloidea</taxon>
        <taxon>Adinetida</taxon>
        <taxon>Adinetidae</taxon>
        <taxon>Adineta</taxon>
    </lineage>
</organism>
<evidence type="ECO:0000256" key="2">
    <source>
        <dbReference type="SAM" id="Phobius"/>
    </source>
</evidence>
<dbReference type="Proteomes" id="UP000663844">
    <property type="component" value="Unassembled WGS sequence"/>
</dbReference>
<proteinExistence type="predicted"/>
<protein>
    <submittedName>
        <fullName evidence="3">Uncharacterized protein</fullName>
    </submittedName>
</protein>
<keyword evidence="2" id="KW-0472">Membrane</keyword>
<dbReference type="EMBL" id="CAJNOG010001465">
    <property type="protein sequence ID" value="CAF1445826.1"/>
    <property type="molecule type" value="Genomic_DNA"/>
</dbReference>
<feature type="transmembrane region" description="Helical" evidence="2">
    <location>
        <begin position="15"/>
        <end position="31"/>
    </location>
</feature>
<evidence type="ECO:0000256" key="1">
    <source>
        <dbReference type="SAM" id="MobiDB-lite"/>
    </source>
</evidence>
<gene>
    <name evidence="3" type="ORF">JYZ213_LOCUS40396</name>
    <name evidence="4" type="ORF">OXD698_LOCUS16047</name>
</gene>
<keyword evidence="2" id="KW-0812">Transmembrane</keyword>
<reference evidence="3" key="1">
    <citation type="submission" date="2021-02" db="EMBL/GenBank/DDBJ databases">
        <authorList>
            <person name="Nowell W R."/>
        </authorList>
    </citation>
    <scope>NUCLEOTIDE SEQUENCE</scope>
</reference>
<comment type="caution">
    <text evidence="3">The sequence shown here is derived from an EMBL/GenBank/DDBJ whole genome shotgun (WGS) entry which is preliminary data.</text>
</comment>
<name>A0A815P8L3_9BILA</name>
<keyword evidence="2" id="KW-1133">Transmembrane helix</keyword>
<feature type="compositionally biased region" description="Low complexity" evidence="1">
    <location>
        <begin position="53"/>
        <end position="69"/>
    </location>
</feature>
<dbReference type="Proteomes" id="UP000663845">
    <property type="component" value="Unassembled WGS sequence"/>
</dbReference>
<sequence>MLYVSLSNGAFGKDVNRLVGFIILAITLYSCKRLCLTLKQYSLTTRHRRQHVQRSQQHESNLTLSSDNNNENLELVTNGITDLPSYRELFPYGSAIRNNGNHSSSILLPPSYNDFVQRPAIHHQATTLPISSLHYFVLSIPTTPLSLTSSSQTSVNNRNTIQYV</sequence>
<dbReference type="AlphaFoldDB" id="A0A815P8L3"/>
<accession>A0A815P8L3</accession>
<evidence type="ECO:0000313" key="3">
    <source>
        <dbReference type="EMBL" id="CAF1445826.1"/>
    </source>
</evidence>